<dbReference type="SUPFAM" id="SSF52777">
    <property type="entry name" value="CoA-dependent acyltransferases"/>
    <property type="match status" value="1"/>
</dbReference>
<dbReference type="EMBL" id="CAJNOU010021116">
    <property type="protein sequence ID" value="CAF1587013.1"/>
    <property type="molecule type" value="Genomic_DNA"/>
</dbReference>
<evidence type="ECO:0000313" key="2">
    <source>
        <dbReference type="EMBL" id="CAF1587013.1"/>
    </source>
</evidence>
<dbReference type="AlphaFoldDB" id="A0A815ZVC6"/>
<reference evidence="2" key="1">
    <citation type="submission" date="2021-02" db="EMBL/GenBank/DDBJ databases">
        <authorList>
            <person name="Nowell W R."/>
        </authorList>
    </citation>
    <scope>NUCLEOTIDE SEQUENCE</scope>
</reference>
<organism evidence="2 3">
    <name type="scientific">Rotaria sordida</name>
    <dbReference type="NCBI Taxonomy" id="392033"/>
    <lineage>
        <taxon>Eukaryota</taxon>
        <taxon>Metazoa</taxon>
        <taxon>Spiralia</taxon>
        <taxon>Gnathifera</taxon>
        <taxon>Rotifera</taxon>
        <taxon>Eurotatoria</taxon>
        <taxon>Bdelloidea</taxon>
        <taxon>Philodinida</taxon>
        <taxon>Philodinidae</taxon>
        <taxon>Rotaria</taxon>
    </lineage>
</organism>
<dbReference type="Pfam" id="PF00668">
    <property type="entry name" value="Condensation"/>
    <property type="match status" value="1"/>
</dbReference>
<dbReference type="Gene3D" id="3.30.559.30">
    <property type="entry name" value="Nonribosomal peptide synthetase, condensation domain"/>
    <property type="match status" value="1"/>
</dbReference>
<gene>
    <name evidence="2" type="ORF">SEV965_LOCUS40026</name>
</gene>
<dbReference type="GO" id="GO:0003824">
    <property type="term" value="F:catalytic activity"/>
    <property type="evidence" value="ECO:0007669"/>
    <property type="project" value="InterPro"/>
</dbReference>
<evidence type="ECO:0000313" key="3">
    <source>
        <dbReference type="Proteomes" id="UP000663889"/>
    </source>
</evidence>
<feature type="domain" description="Condensation" evidence="1">
    <location>
        <begin position="1"/>
        <end position="67"/>
    </location>
</feature>
<dbReference type="Proteomes" id="UP000663889">
    <property type="component" value="Unassembled WGS sequence"/>
</dbReference>
<protein>
    <recommendedName>
        <fullName evidence="1">Condensation domain-containing protein</fullName>
    </recommendedName>
</protein>
<evidence type="ECO:0000259" key="1">
    <source>
        <dbReference type="Pfam" id="PF00668"/>
    </source>
</evidence>
<accession>A0A815ZVC6</accession>
<feature type="non-terminal residue" evidence="2">
    <location>
        <position position="1"/>
    </location>
</feature>
<comment type="caution">
    <text evidence="2">The sequence shown here is derived from an EMBL/GenBank/DDBJ whole genome shotgun (WGS) entry which is preliminary data.</text>
</comment>
<dbReference type="InterPro" id="IPR001242">
    <property type="entry name" value="Condensation_dom"/>
</dbReference>
<proteinExistence type="predicted"/>
<name>A0A815ZVC6_9BILA</name>
<sequence>DLCISCLNANRYKSELQNIIGMFVTTLPYRIQFDPHWSFDDLVKYVQEKCLSILEHSHYPLQMIVQKTLA</sequence>